<dbReference type="InterPro" id="IPR036397">
    <property type="entry name" value="RNaseH_sf"/>
</dbReference>
<reference evidence="4" key="1">
    <citation type="submission" date="2025-08" db="UniProtKB">
        <authorList>
            <consortium name="RefSeq"/>
        </authorList>
    </citation>
    <scope>IDENTIFICATION</scope>
</reference>
<dbReference type="KEGG" id="nta:107828175"/>
<evidence type="ECO:0000256" key="1">
    <source>
        <dbReference type="SAM" id="MobiDB-lite"/>
    </source>
</evidence>
<dbReference type="InterPro" id="IPR043502">
    <property type="entry name" value="DNA/RNA_pol_sf"/>
</dbReference>
<feature type="compositionally biased region" description="Low complexity" evidence="1">
    <location>
        <begin position="246"/>
        <end position="266"/>
    </location>
</feature>
<feature type="domain" description="Reverse transcriptase Ty1/copia-type" evidence="2">
    <location>
        <begin position="375"/>
        <end position="553"/>
    </location>
</feature>
<dbReference type="PANTHER" id="PTHR11439">
    <property type="entry name" value="GAG-POL-RELATED RETROTRANSPOSON"/>
    <property type="match status" value="1"/>
</dbReference>
<sequence length="697" mass="78281">MTSQLDALTSCPSIPSSEKFKVQLPTGNVVSVSHKETSLVLRNNNISNVLYIPEFKYNLLSISQLTKELQCMVAFFPDFCIFQDLYSGQVKGIGKEKHGLYILQGGLSQDSSATSINKCAHAASLNNSIDIWHWRLEHAPIDVIRKLDALSTLNKGPQYGHSSCVYTPQQNGVVERKHRTILDMSRSLRFQATIPLSIVDKFSPRVIPVVFLGYSSSQKGYVLYDLNAKSSFVNRNVVFQEDPRPSTADSSPEVSPSSPESSTTSEGDYTSPPEDTIIDIVALEDPPPNTPLETDPVTAPPDAAPIQCPYPISAYVSYSHITPSYSRVLVSYSVGSEPQSFVEAVTDPQWVEAMRLEIAALVENKTWNRYSKSSIRLKERLKDTRPDWLPKMDVHNAFLNGDLVEEVYIHIPQGFASHGESKKVCKLYKSLYRLKQAPRQWNMKLTEVLLQMGFKQSHYDYTLFIREANGDAVIILMYLDDLLITGNNDKSLHDTRTQLQKKFKMKDLGELKNFLAIEFARSKEGILMFQRKYVLELMSETGLGGAKPSGTPLELNKKLTYVECDKCIQITNQEGDQNLKDPSCYQRLVLIQYMHCPKVSHMEAALRVVRYIKQAPIQGLLMPAERADKLIAYCDSDWASCIESRRPATGYLVKFGNALVSWKSKKQITVSKSSAEVEFKSMASCVVEVAWMIGQGT</sequence>
<evidence type="ECO:0000259" key="3">
    <source>
        <dbReference type="Pfam" id="PF25597"/>
    </source>
</evidence>
<name>A0A1S4DC51_TOBAC</name>
<dbReference type="Pfam" id="PF25597">
    <property type="entry name" value="SH3_retrovirus"/>
    <property type="match status" value="1"/>
</dbReference>
<feature type="region of interest" description="Disordered" evidence="1">
    <location>
        <begin position="242"/>
        <end position="273"/>
    </location>
</feature>
<accession>A0A1S4DC51</accession>
<evidence type="ECO:0000259" key="2">
    <source>
        <dbReference type="Pfam" id="PF07727"/>
    </source>
</evidence>
<protein>
    <submittedName>
        <fullName evidence="4">Uncharacterized protein</fullName>
    </submittedName>
</protein>
<dbReference type="PaxDb" id="4097-A0A1S4DC51"/>
<dbReference type="Pfam" id="PF07727">
    <property type="entry name" value="RVT_2"/>
    <property type="match status" value="1"/>
</dbReference>
<dbReference type="GO" id="GO:0003676">
    <property type="term" value="F:nucleic acid binding"/>
    <property type="evidence" value="ECO:0007669"/>
    <property type="project" value="InterPro"/>
</dbReference>
<dbReference type="CDD" id="cd09272">
    <property type="entry name" value="RNase_HI_RT_Ty1"/>
    <property type="match status" value="1"/>
</dbReference>
<dbReference type="OrthoDB" id="1938465at2759"/>
<dbReference type="InterPro" id="IPR013103">
    <property type="entry name" value="RVT_2"/>
</dbReference>
<feature type="domain" description="Retroviral polymerase SH3-like" evidence="3">
    <location>
        <begin position="200"/>
        <end position="248"/>
    </location>
</feature>
<dbReference type="AlphaFoldDB" id="A0A1S4DC51"/>
<dbReference type="InterPro" id="IPR012337">
    <property type="entry name" value="RNaseH-like_sf"/>
</dbReference>
<evidence type="ECO:0000313" key="4">
    <source>
        <dbReference type="RefSeq" id="XP_016510923.1"/>
    </source>
</evidence>
<dbReference type="STRING" id="4097.A0A1S4DC51"/>
<gene>
    <name evidence="4" type="primary">LOC107828175</name>
</gene>
<dbReference type="PANTHER" id="PTHR11439:SF519">
    <property type="entry name" value="REVERSE TRANSCRIPTASE TY1_COPIA-TYPE DOMAIN-CONTAINING PROTEIN"/>
    <property type="match status" value="1"/>
</dbReference>
<dbReference type="SUPFAM" id="SSF56672">
    <property type="entry name" value="DNA/RNA polymerases"/>
    <property type="match status" value="1"/>
</dbReference>
<dbReference type="Gene3D" id="3.30.420.10">
    <property type="entry name" value="Ribonuclease H-like superfamily/Ribonuclease H"/>
    <property type="match status" value="1"/>
</dbReference>
<dbReference type="SUPFAM" id="SSF53098">
    <property type="entry name" value="Ribonuclease H-like"/>
    <property type="match status" value="1"/>
</dbReference>
<dbReference type="InterPro" id="IPR057670">
    <property type="entry name" value="SH3_retrovirus"/>
</dbReference>
<organism evidence="4">
    <name type="scientific">Nicotiana tabacum</name>
    <name type="common">Common tobacco</name>
    <dbReference type="NCBI Taxonomy" id="4097"/>
    <lineage>
        <taxon>Eukaryota</taxon>
        <taxon>Viridiplantae</taxon>
        <taxon>Streptophyta</taxon>
        <taxon>Embryophyta</taxon>
        <taxon>Tracheophyta</taxon>
        <taxon>Spermatophyta</taxon>
        <taxon>Magnoliopsida</taxon>
        <taxon>eudicotyledons</taxon>
        <taxon>Gunneridae</taxon>
        <taxon>Pentapetalae</taxon>
        <taxon>asterids</taxon>
        <taxon>lamiids</taxon>
        <taxon>Solanales</taxon>
        <taxon>Solanaceae</taxon>
        <taxon>Nicotianoideae</taxon>
        <taxon>Nicotianeae</taxon>
        <taxon>Nicotiana</taxon>
    </lineage>
</organism>
<dbReference type="RefSeq" id="XP_016510923.1">
    <property type="nucleotide sequence ID" value="XM_016655437.1"/>
</dbReference>
<proteinExistence type="predicted"/>